<feature type="compositionally biased region" description="Basic and acidic residues" evidence="1">
    <location>
        <begin position="149"/>
        <end position="174"/>
    </location>
</feature>
<accession>J4C8E3</accession>
<feature type="chain" id="PRO_5003778620" evidence="3">
    <location>
        <begin position="23"/>
        <end position="214"/>
    </location>
</feature>
<proteinExistence type="predicted"/>
<dbReference type="Proteomes" id="UP000003786">
    <property type="component" value="Chromosome 2"/>
</dbReference>
<dbReference type="KEGG" id="tot:TOT_020000892"/>
<protein>
    <submittedName>
        <fullName evidence="4">Uncharacterized protein</fullName>
    </submittedName>
</protein>
<sequence length="214" mass="22657">MNAPILLKGLILVALSHKFVRSDDAGAAGTPNNSNSYAGIDAGISTIYESALPDFEIEKKIEADPSDDDFDINISDSRDSSKVIPAARVIPAASATPKAPSGRTTTPARVVPAKPKKEEEDIFDRNIGSFPDGWHTYQGGNELRGAEAPAKRREDDGSVPIKADEKKEKKETKTKAGVKKVKRDSSMPVGAIAVMVTSGCVLVVAVAVAATVRK</sequence>
<keyword evidence="2" id="KW-1133">Transmembrane helix</keyword>
<keyword evidence="2" id="KW-0812">Transmembrane</keyword>
<evidence type="ECO:0000256" key="2">
    <source>
        <dbReference type="SAM" id="Phobius"/>
    </source>
</evidence>
<evidence type="ECO:0000313" key="5">
    <source>
        <dbReference type="Proteomes" id="UP000003786"/>
    </source>
</evidence>
<keyword evidence="2" id="KW-0472">Membrane</keyword>
<dbReference type="AlphaFoldDB" id="J4C8E3"/>
<dbReference type="VEuPathDB" id="PiroplasmaDB:TOT_020000892"/>
<evidence type="ECO:0000313" key="4">
    <source>
        <dbReference type="EMBL" id="BAM40638.1"/>
    </source>
</evidence>
<keyword evidence="3" id="KW-0732">Signal</keyword>
<dbReference type="OrthoDB" id="10559475at2759"/>
<feature type="transmembrane region" description="Helical" evidence="2">
    <location>
        <begin position="189"/>
        <end position="212"/>
    </location>
</feature>
<dbReference type="RefSeq" id="XP_009690939.1">
    <property type="nucleotide sequence ID" value="XM_009692644.1"/>
</dbReference>
<evidence type="ECO:0000256" key="1">
    <source>
        <dbReference type="SAM" id="MobiDB-lite"/>
    </source>
</evidence>
<feature type="signal peptide" evidence="3">
    <location>
        <begin position="1"/>
        <end position="22"/>
    </location>
</feature>
<feature type="region of interest" description="Disordered" evidence="1">
    <location>
        <begin position="92"/>
        <end position="184"/>
    </location>
</feature>
<keyword evidence="5" id="KW-1185">Reference proteome</keyword>
<dbReference type="EMBL" id="AP011947">
    <property type="protein sequence ID" value="BAM40638.1"/>
    <property type="molecule type" value="Genomic_DNA"/>
</dbReference>
<name>J4C8E3_THEOR</name>
<organism evidence="4 5">
    <name type="scientific">Theileria orientalis strain Shintoku</name>
    <dbReference type="NCBI Taxonomy" id="869250"/>
    <lineage>
        <taxon>Eukaryota</taxon>
        <taxon>Sar</taxon>
        <taxon>Alveolata</taxon>
        <taxon>Apicomplexa</taxon>
        <taxon>Aconoidasida</taxon>
        <taxon>Piroplasmida</taxon>
        <taxon>Theileriidae</taxon>
        <taxon>Theileria</taxon>
    </lineage>
</organism>
<evidence type="ECO:0000256" key="3">
    <source>
        <dbReference type="SAM" id="SignalP"/>
    </source>
</evidence>
<gene>
    <name evidence="4" type="ORF">TOT_020000892</name>
</gene>
<dbReference type="GeneID" id="20715004"/>
<reference evidence="4 5" key="1">
    <citation type="journal article" date="2012" name="MBio">
        <title>Comparative genome analysis of three eukaryotic parasites with differing abilities to transform leukocytes reveals key mediators of Theileria-induced leukocyte transformation.</title>
        <authorList>
            <person name="Hayashida K."/>
            <person name="Hara Y."/>
            <person name="Abe T."/>
            <person name="Yamasaki C."/>
            <person name="Toyoda A."/>
            <person name="Kosuge T."/>
            <person name="Suzuki Y."/>
            <person name="Sato Y."/>
            <person name="Kawashima S."/>
            <person name="Katayama T."/>
            <person name="Wakaguri H."/>
            <person name="Inoue N."/>
            <person name="Homma K."/>
            <person name="Tada-Umezaki M."/>
            <person name="Yagi Y."/>
            <person name="Fujii Y."/>
            <person name="Habara T."/>
            <person name="Kanehisa M."/>
            <person name="Watanabe H."/>
            <person name="Ito K."/>
            <person name="Gojobori T."/>
            <person name="Sugawara H."/>
            <person name="Imanishi T."/>
            <person name="Weir W."/>
            <person name="Gardner M."/>
            <person name="Pain A."/>
            <person name="Shiels B."/>
            <person name="Hattori M."/>
            <person name="Nene V."/>
            <person name="Sugimoto C."/>
        </authorList>
    </citation>
    <scope>NUCLEOTIDE SEQUENCE [LARGE SCALE GENOMIC DNA]</scope>
    <source>
        <strain evidence="4 5">Shintoku</strain>
    </source>
</reference>